<dbReference type="Gene3D" id="2.150.10.10">
    <property type="entry name" value="Serralysin-like metalloprotease, C-terminal"/>
    <property type="match status" value="2"/>
</dbReference>
<protein>
    <submittedName>
        <fullName evidence="14">YadA domain protein</fullName>
    </submittedName>
</protein>
<keyword evidence="15" id="KW-1185">Reference proteome</keyword>
<evidence type="ECO:0000256" key="2">
    <source>
        <dbReference type="ARBA" id="ARBA00004442"/>
    </source>
</evidence>
<evidence type="ECO:0000256" key="10">
    <source>
        <dbReference type="ARBA" id="ARBA00023237"/>
    </source>
</evidence>
<keyword evidence="5" id="KW-1134">Transmembrane beta strand</keyword>
<dbReference type="Gene3D" id="6.10.250.2040">
    <property type="match status" value="1"/>
</dbReference>
<evidence type="ECO:0000259" key="13">
    <source>
        <dbReference type="Pfam" id="PF05662"/>
    </source>
</evidence>
<sequence length="472" mass="46294" precursor="true">MKNMNGIIANQIAHRRAVSSTHPQRCPTQPRRRAAGRALAGVLLMVAMTGAHAAVIAGSGAVSVDPTGVAIGETAFSGGVNAIALGDTSTAVGNYTTALGAHARAMAGASTAIGDTAQANAFQSLAIGANSMATFISIALGSGSVTLFGAQIGYTAFGLGAPQTSSGEVNVGNRTISSMAPGRADQDAVNVAQLKAVAGKLDGDVTALQKRLDGAVMYDRNADGSVNRDSITLQGDPAGGGTQLHNVANAVGSQDAVNLGQLGAMVGNAVSNITVNTANPMFSAEGAPVSEPALATGTHSIAAGANAQASGTNAVALGAGANASADNAVALGQGSVADRANTVSVGAAGQERQIANVAAGVQGTDAVNLNQLNQSMGNAVGEAKAYTDDQVRSARKDSYGGAAAAIAMAGLPQAVLPGRGMVALAAGTYGGQSAMALGVSQLSDSGKWAYKLQGTASTRGELGASIGAGMHW</sequence>
<feature type="domain" description="Trimeric autotransporter adhesin YadA-like stalk" evidence="13">
    <location>
        <begin position="243"/>
        <end position="278"/>
    </location>
</feature>
<evidence type="ECO:0000259" key="12">
    <source>
        <dbReference type="Pfam" id="PF05658"/>
    </source>
</evidence>
<dbReference type="STRING" id="391038.Bphy_1487"/>
<feature type="domain" description="Trimeric autotransporter adhesin YadA-like head" evidence="12">
    <location>
        <begin position="79"/>
        <end position="103"/>
    </location>
</feature>
<feature type="domain" description="Trimeric autotransporter adhesin YadA-like C-terminal membrane anchor" evidence="11">
    <location>
        <begin position="412"/>
        <end position="472"/>
    </location>
</feature>
<comment type="subcellular location">
    <subcellularLocation>
        <location evidence="2">Cell outer membrane</location>
    </subcellularLocation>
    <subcellularLocation>
        <location evidence="1">Cell surface</location>
    </subcellularLocation>
</comment>
<dbReference type="SUPFAM" id="SSF101967">
    <property type="entry name" value="Adhesin YadA, collagen-binding domain"/>
    <property type="match status" value="2"/>
</dbReference>
<evidence type="ECO:0000259" key="11">
    <source>
        <dbReference type="Pfam" id="PF03895"/>
    </source>
</evidence>
<gene>
    <name evidence="14" type="ordered locus">Bphy_1487</name>
</gene>
<feature type="domain" description="Trimeric autotransporter adhesin YadA-like head" evidence="12">
    <location>
        <begin position="295"/>
        <end position="321"/>
    </location>
</feature>
<dbReference type="SUPFAM" id="SSF54523">
    <property type="entry name" value="Pili subunits"/>
    <property type="match status" value="1"/>
</dbReference>
<dbReference type="InterPro" id="IPR008635">
    <property type="entry name" value="Coiled_stalk_dom"/>
</dbReference>
<dbReference type="KEGG" id="bph:Bphy_1487"/>
<organism evidence="14 15">
    <name type="scientific">Paraburkholderia phymatum (strain DSM 17167 / CIP 108236 / LMG 21445 / STM815)</name>
    <name type="common">Burkholderia phymatum</name>
    <dbReference type="NCBI Taxonomy" id="391038"/>
    <lineage>
        <taxon>Bacteria</taxon>
        <taxon>Pseudomonadati</taxon>
        <taxon>Pseudomonadota</taxon>
        <taxon>Betaproteobacteria</taxon>
        <taxon>Burkholderiales</taxon>
        <taxon>Burkholderiaceae</taxon>
        <taxon>Paraburkholderia</taxon>
    </lineage>
</organism>
<feature type="domain" description="Trimeric autotransporter adhesin YadA-like head" evidence="12">
    <location>
        <begin position="110"/>
        <end position="131"/>
    </location>
</feature>
<accession>B2JJC6</accession>
<dbReference type="Gene3D" id="3.30.1300.30">
    <property type="entry name" value="GSPII I/J protein-like"/>
    <property type="match status" value="1"/>
</dbReference>
<keyword evidence="7" id="KW-0732">Signal</keyword>
<dbReference type="eggNOG" id="COG5295">
    <property type="taxonomic scope" value="Bacteria"/>
</dbReference>
<keyword evidence="10" id="KW-0998">Cell outer membrane</keyword>
<dbReference type="HOGENOM" id="CLU_045943_0_0_4"/>
<evidence type="ECO:0000256" key="1">
    <source>
        <dbReference type="ARBA" id="ARBA00004241"/>
    </source>
</evidence>
<evidence type="ECO:0000313" key="14">
    <source>
        <dbReference type="EMBL" id="ACC70669.1"/>
    </source>
</evidence>
<dbReference type="Pfam" id="PF05658">
    <property type="entry name" value="YadA_head"/>
    <property type="match status" value="4"/>
</dbReference>
<evidence type="ECO:0000256" key="7">
    <source>
        <dbReference type="ARBA" id="ARBA00022729"/>
    </source>
</evidence>
<dbReference type="InterPro" id="IPR045584">
    <property type="entry name" value="Pilin-like"/>
</dbReference>
<dbReference type="AlphaFoldDB" id="B2JJC6"/>
<evidence type="ECO:0000256" key="3">
    <source>
        <dbReference type="ARBA" id="ARBA00005848"/>
    </source>
</evidence>
<evidence type="ECO:0000256" key="6">
    <source>
        <dbReference type="ARBA" id="ARBA00022692"/>
    </source>
</evidence>
<reference evidence="14" key="1">
    <citation type="submission" date="2008-04" db="EMBL/GenBank/DDBJ databases">
        <title>Complete sequence of chromosome1 of Burkholderia phymatum STM815.</title>
        <authorList>
            <consortium name="US DOE Joint Genome Institute"/>
            <person name="Copeland A."/>
            <person name="Lucas S."/>
            <person name="Lapidus A."/>
            <person name="Glavina del Rio T."/>
            <person name="Bruce D."/>
            <person name="Goodwin L."/>
            <person name="Dalin E."/>
            <person name="Tice H."/>
            <person name="Pitluck S."/>
            <person name="Chain P."/>
            <person name="Malfatti S."/>
            <person name="Shin M."/>
            <person name="Vergez L."/>
            <person name="Schmutz J."/>
            <person name="Larimer F."/>
            <person name="Land M."/>
            <person name="Hauser L."/>
            <person name="Kyrpides N."/>
            <person name="Mikhailova N."/>
            <person name="Bacher J."/>
            <person name="Blanchard J."/>
            <person name="Cohan F."/>
            <person name="James E."/>
            <person name="Lawrence J."/>
            <person name="Lizotte-Waniewski M."/>
            <person name="Moulin L."/>
            <person name="Rainey P."/>
            <person name="Riley M."/>
            <person name="Souza V."/>
            <person name="Wertz J."/>
            <person name="Young P."/>
        </authorList>
    </citation>
    <scope>NUCLEOTIDE SEQUENCE</scope>
    <source>
        <strain evidence="14">STM815</strain>
    </source>
</reference>
<evidence type="ECO:0000256" key="8">
    <source>
        <dbReference type="ARBA" id="ARBA00022927"/>
    </source>
</evidence>
<dbReference type="InterPro" id="IPR008640">
    <property type="entry name" value="Adhesin_Head_dom"/>
</dbReference>
<proteinExistence type="inferred from homology"/>
<name>B2JJC6_PARP8</name>
<keyword evidence="9" id="KW-0472">Membrane</keyword>
<feature type="domain" description="Trimeric autotransporter adhesin YadA-like head" evidence="12">
    <location>
        <begin position="323"/>
        <end position="347"/>
    </location>
</feature>
<dbReference type="InterPro" id="IPR011049">
    <property type="entry name" value="Serralysin-like_metalloprot_C"/>
</dbReference>
<keyword evidence="6" id="KW-0812">Transmembrane</keyword>
<keyword evidence="4" id="KW-0813">Transport</keyword>
<dbReference type="Pfam" id="PF05662">
    <property type="entry name" value="YadA_stalk"/>
    <property type="match status" value="3"/>
</dbReference>
<dbReference type="RefSeq" id="WP_012400881.1">
    <property type="nucleotide sequence ID" value="NC_010622.1"/>
</dbReference>
<comment type="similarity">
    <text evidence="3">Belongs to the autotransporter-2 (AT-2) (TC 1.B.40) family.</text>
</comment>
<feature type="domain" description="Trimeric autotransporter adhesin YadA-like stalk" evidence="13">
    <location>
        <begin position="176"/>
        <end position="208"/>
    </location>
</feature>
<evidence type="ECO:0000313" key="15">
    <source>
        <dbReference type="Proteomes" id="UP000001192"/>
    </source>
</evidence>
<dbReference type="Proteomes" id="UP000001192">
    <property type="component" value="Chromosome 1"/>
</dbReference>
<dbReference type="EMBL" id="CP001043">
    <property type="protein sequence ID" value="ACC70669.1"/>
    <property type="molecule type" value="Genomic_DNA"/>
</dbReference>
<dbReference type="Pfam" id="PF03895">
    <property type="entry name" value="YadA_anchor"/>
    <property type="match status" value="1"/>
</dbReference>
<dbReference type="GO" id="GO:0009279">
    <property type="term" value="C:cell outer membrane"/>
    <property type="evidence" value="ECO:0007669"/>
    <property type="project" value="UniProtKB-SubCell"/>
</dbReference>
<feature type="domain" description="Trimeric autotransporter adhesin YadA-like stalk" evidence="13">
    <location>
        <begin position="353"/>
        <end position="390"/>
    </location>
</feature>
<evidence type="ECO:0000256" key="9">
    <source>
        <dbReference type="ARBA" id="ARBA00023136"/>
    </source>
</evidence>
<dbReference type="InterPro" id="IPR005594">
    <property type="entry name" value="YadA_C"/>
</dbReference>
<evidence type="ECO:0000256" key="4">
    <source>
        <dbReference type="ARBA" id="ARBA00022448"/>
    </source>
</evidence>
<evidence type="ECO:0000256" key="5">
    <source>
        <dbReference type="ARBA" id="ARBA00022452"/>
    </source>
</evidence>
<dbReference type="GO" id="GO:0015031">
    <property type="term" value="P:protein transport"/>
    <property type="evidence" value="ECO:0007669"/>
    <property type="project" value="UniProtKB-KW"/>
</dbReference>
<dbReference type="GO" id="GO:0009986">
    <property type="term" value="C:cell surface"/>
    <property type="evidence" value="ECO:0007669"/>
    <property type="project" value="UniProtKB-SubCell"/>
</dbReference>
<keyword evidence="8" id="KW-0653">Protein transport</keyword>